<dbReference type="EMBL" id="JAEUBF010001156">
    <property type="protein sequence ID" value="KAH3672330.1"/>
    <property type="molecule type" value="Genomic_DNA"/>
</dbReference>
<name>A0A9P8PIN2_9ASCO</name>
<protein>
    <submittedName>
        <fullName evidence="4">Uncharacterized protein</fullName>
    </submittedName>
</protein>
<dbReference type="OrthoDB" id="4063222at2759"/>
<comment type="caution">
    <text evidence="4">The sequence shown here is derived from an EMBL/GenBank/DDBJ whole genome shotgun (WGS) entry which is preliminary data.</text>
</comment>
<evidence type="ECO:0000313" key="4">
    <source>
        <dbReference type="EMBL" id="KAH3672330.1"/>
    </source>
</evidence>
<evidence type="ECO:0000256" key="2">
    <source>
        <dbReference type="ARBA" id="ARBA00023140"/>
    </source>
</evidence>
<gene>
    <name evidence="4" type="ORF">WICMUC_004301</name>
</gene>
<dbReference type="AlphaFoldDB" id="A0A9P8PIN2"/>
<accession>A0A9P8PIN2</accession>
<reference evidence="4" key="1">
    <citation type="journal article" date="2021" name="Open Biol.">
        <title>Shared evolutionary footprints suggest mitochondrial oxidative damage underlies multiple complex I losses in fungi.</title>
        <authorList>
            <person name="Schikora-Tamarit M.A."/>
            <person name="Marcet-Houben M."/>
            <person name="Nosek J."/>
            <person name="Gabaldon T."/>
        </authorList>
    </citation>
    <scope>NUCLEOTIDE SEQUENCE</scope>
    <source>
        <strain evidence="4">CBS6341</strain>
    </source>
</reference>
<proteinExistence type="predicted"/>
<dbReference type="InterPro" id="IPR008733">
    <property type="entry name" value="PEX11"/>
</dbReference>
<organism evidence="4 5">
    <name type="scientific">Wickerhamomyces mucosus</name>
    <dbReference type="NCBI Taxonomy" id="1378264"/>
    <lineage>
        <taxon>Eukaryota</taxon>
        <taxon>Fungi</taxon>
        <taxon>Dikarya</taxon>
        <taxon>Ascomycota</taxon>
        <taxon>Saccharomycotina</taxon>
        <taxon>Saccharomycetes</taxon>
        <taxon>Phaffomycetales</taxon>
        <taxon>Wickerhamomycetaceae</taxon>
        <taxon>Wickerhamomyces</taxon>
    </lineage>
</organism>
<keyword evidence="2" id="KW-0576">Peroxisome</keyword>
<evidence type="ECO:0000313" key="5">
    <source>
        <dbReference type="Proteomes" id="UP000769528"/>
    </source>
</evidence>
<dbReference type="Proteomes" id="UP000769528">
    <property type="component" value="Unassembled WGS sequence"/>
</dbReference>
<evidence type="ECO:0000256" key="3">
    <source>
        <dbReference type="ARBA" id="ARBA00046271"/>
    </source>
</evidence>
<sequence>MSDKDFKDIMKDLDNHEITNAETDTKLVYDLPSSFEQQDLEDNVLNSTFTTSTTKRSNNQLIKSLLYMGLLLKGNSTRVRNDNDYLINSLEMLTVLMDNINIITRFGIGKNSKILKIINENTSKIWFFTLMFNINRNFQEILKLNNLKNSLLKEIRVCQNNSNYQLAKLIIEKYQFKIQTIEKIIRTEFIELAVNLIDFFFISIEIFKFKVPKLLKKLVEYLSTFLSIWRLFKR</sequence>
<comment type="subcellular location">
    <subcellularLocation>
        <location evidence="3">Peroxisome membrane</location>
    </subcellularLocation>
</comment>
<evidence type="ECO:0000256" key="1">
    <source>
        <dbReference type="ARBA" id="ARBA00023136"/>
    </source>
</evidence>
<keyword evidence="1" id="KW-0472">Membrane</keyword>
<keyword evidence="5" id="KW-1185">Reference proteome</keyword>
<reference evidence="4" key="2">
    <citation type="submission" date="2021-01" db="EMBL/GenBank/DDBJ databases">
        <authorList>
            <person name="Schikora-Tamarit M.A."/>
        </authorList>
    </citation>
    <scope>NUCLEOTIDE SEQUENCE</scope>
    <source>
        <strain evidence="4">CBS6341</strain>
    </source>
</reference>
<dbReference type="Pfam" id="PF05648">
    <property type="entry name" value="PEX11"/>
    <property type="match status" value="1"/>
</dbReference>
<dbReference type="GO" id="GO:0016559">
    <property type="term" value="P:peroxisome fission"/>
    <property type="evidence" value="ECO:0007669"/>
    <property type="project" value="InterPro"/>
</dbReference>
<dbReference type="GO" id="GO:0005778">
    <property type="term" value="C:peroxisomal membrane"/>
    <property type="evidence" value="ECO:0007669"/>
    <property type="project" value="UniProtKB-SubCell"/>
</dbReference>